<gene>
    <name evidence="2" type="ORF">I553_2928</name>
</gene>
<feature type="region of interest" description="Disordered" evidence="1">
    <location>
        <begin position="25"/>
        <end position="61"/>
    </location>
</feature>
<name>X8EF56_MYCXE</name>
<evidence type="ECO:0000313" key="2">
    <source>
        <dbReference type="EMBL" id="EUA78638.1"/>
    </source>
</evidence>
<dbReference type="AlphaFoldDB" id="X8EF56"/>
<protein>
    <submittedName>
        <fullName evidence="2">Uncharacterized protein</fullName>
    </submittedName>
</protein>
<evidence type="ECO:0000256" key="1">
    <source>
        <dbReference type="SAM" id="MobiDB-lite"/>
    </source>
</evidence>
<sequence length="80" mass="8249">MQLVAHVQRQLQIKAVRVRIADRGANPGELTAGAGSVRQRRTAIDSGPCAAGSEGSSSVTAPVTRIRYPISAPVKRGGAA</sequence>
<proteinExistence type="predicted"/>
<reference evidence="2" key="1">
    <citation type="submission" date="2014-01" db="EMBL/GenBank/DDBJ databases">
        <authorList>
            <person name="Brown-Elliot B."/>
            <person name="Wallace R."/>
            <person name="Lenaerts A."/>
            <person name="Ordway D."/>
            <person name="DeGroote M.A."/>
            <person name="Parker T."/>
            <person name="Sizemore C."/>
            <person name="Tallon L.J."/>
            <person name="Sadzewicz L.K."/>
            <person name="Sengamalay N."/>
            <person name="Fraser C.M."/>
            <person name="Hine E."/>
            <person name="Shefchek K.A."/>
            <person name="Das S.P."/>
            <person name="Tettelin H."/>
        </authorList>
    </citation>
    <scope>NUCLEOTIDE SEQUENCE [LARGE SCALE GENOMIC DNA]</scope>
    <source>
        <strain evidence="2">4042</strain>
    </source>
</reference>
<comment type="caution">
    <text evidence="2">The sequence shown here is derived from an EMBL/GenBank/DDBJ whole genome shotgun (WGS) entry which is preliminary data.</text>
</comment>
<accession>X8EF56</accession>
<organism evidence="2">
    <name type="scientific">Mycobacterium xenopi 4042</name>
    <dbReference type="NCBI Taxonomy" id="1299334"/>
    <lineage>
        <taxon>Bacteria</taxon>
        <taxon>Bacillati</taxon>
        <taxon>Actinomycetota</taxon>
        <taxon>Actinomycetes</taxon>
        <taxon>Mycobacteriales</taxon>
        <taxon>Mycobacteriaceae</taxon>
        <taxon>Mycobacterium</taxon>
    </lineage>
</organism>
<dbReference type="EMBL" id="JAOB01000004">
    <property type="protein sequence ID" value="EUA78638.1"/>
    <property type="molecule type" value="Genomic_DNA"/>
</dbReference>